<evidence type="ECO:0000313" key="3">
    <source>
        <dbReference type="Proteomes" id="UP001589810"/>
    </source>
</evidence>
<organism evidence="2 3">
    <name type="scientific">Kutzneria chonburiensis</name>
    <dbReference type="NCBI Taxonomy" id="1483604"/>
    <lineage>
        <taxon>Bacteria</taxon>
        <taxon>Bacillati</taxon>
        <taxon>Actinomycetota</taxon>
        <taxon>Actinomycetes</taxon>
        <taxon>Pseudonocardiales</taxon>
        <taxon>Pseudonocardiaceae</taxon>
        <taxon>Kutzneria</taxon>
    </lineage>
</organism>
<sequence length="97" mass="10714">MFVVWTSVLVVVALGCWAHILHPSPTRAVTRPISLRRTRRSTDRLLRELAETGQLVAPLPLPRREDDALAAGRVTIVSRRPTPEPESSGDRTPDVVA</sequence>
<evidence type="ECO:0000256" key="1">
    <source>
        <dbReference type="SAM" id="MobiDB-lite"/>
    </source>
</evidence>
<name>A0ABV6MTJ9_9PSEU</name>
<proteinExistence type="predicted"/>
<dbReference type="EMBL" id="JBHLUD010000004">
    <property type="protein sequence ID" value="MFC0543210.1"/>
    <property type="molecule type" value="Genomic_DNA"/>
</dbReference>
<dbReference type="Proteomes" id="UP001589810">
    <property type="component" value="Unassembled WGS sequence"/>
</dbReference>
<feature type="compositionally biased region" description="Basic and acidic residues" evidence="1">
    <location>
        <begin position="88"/>
        <end position="97"/>
    </location>
</feature>
<accession>A0ABV6MTJ9</accession>
<reference evidence="2 3" key="1">
    <citation type="submission" date="2024-09" db="EMBL/GenBank/DDBJ databases">
        <authorList>
            <person name="Sun Q."/>
            <person name="Mori K."/>
        </authorList>
    </citation>
    <scope>NUCLEOTIDE SEQUENCE [LARGE SCALE GENOMIC DNA]</scope>
    <source>
        <strain evidence="2 3">TBRC 1432</strain>
    </source>
</reference>
<evidence type="ECO:0008006" key="4">
    <source>
        <dbReference type="Google" id="ProtNLM"/>
    </source>
</evidence>
<gene>
    <name evidence="2" type="ORF">ACFFH7_17040</name>
</gene>
<dbReference type="RefSeq" id="WP_379794077.1">
    <property type="nucleotide sequence ID" value="NZ_JBHLUD010000004.1"/>
</dbReference>
<keyword evidence="3" id="KW-1185">Reference proteome</keyword>
<protein>
    <recommendedName>
        <fullName evidence="4">Secreted protein</fullName>
    </recommendedName>
</protein>
<comment type="caution">
    <text evidence="2">The sequence shown here is derived from an EMBL/GenBank/DDBJ whole genome shotgun (WGS) entry which is preliminary data.</text>
</comment>
<evidence type="ECO:0000313" key="2">
    <source>
        <dbReference type="EMBL" id="MFC0543210.1"/>
    </source>
</evidence>
<feature type="region of interest" description="Disordered" evidence="1">
    <location>
        <begin position="73"/>
        <end position="97"/>
    </location>
</feature>